<accession>A0A6J4HXC6</accession>
<organism evidence="2">
    <name type="scientific">uncultured Chloroflexia bacterium</name>
    <dbReference type="NCBI Taxonomy" id="1672391"/>
    <lineage>
        <taxon>Bacteria</taxon>
        <taxon>Bacillati</taxon>
        <taxon>Chloroflexota</taxon>
        <taxon>Chloroflexia</taxon>
        <taxon>environmental samples</taxon>
    </lineage>
</organism>
<dbReference type="Pfam" id="PF05685">
    <property type="entry name" value="Uma2"/>
    <property type="match status" value="1"/>
</dbReference>
<dbReference type="EMBL" id="CADCTK010000274">
    <property type="protein sequence ID" value="CAA9235584.1"/>
    <property type="molecule type" value="Genomic_DNA"/>
</dbReference>
<protein>
    <recommendedName>
        <fullName evidence="1">Putative restriction endonuclease domain-containing protein</fullName>
    </recommendedName>
</protein>
<dbReference type="InterPro" id="IPR008538">
    <property type="entry name" value="Uma2"/>
</dbReference>
<evidence type="ECO:0000313" key="2">
    <source>
        <dbReference type="EMBL" id="CAA9235584.1"/>
    </source>
</evidence>
<reference evidence="2" key="1">
    <citation type="submission" date="2020-02" db="EMBL/GenBank/DDBJ databases">
        <authorList>
            <person name="Meier V. D."/>
        </authorList>
    </citation>
    <scope>NUCLEOTIDE SEQUENCE</scope>
    <source>
        <strain evidence="2">AVDCRST_MAG26</strain>
    </source>
</reference>
<proteinExistence type="predicted"/>
<dbReference type="InterPro" id="IPR011335">
    <property type="entry name" value="Restrct_endonuc-II-like"/>
</dbReference>
<dbReference type="InterPro" id="IPR012296">
    <property type="entry name" value="Nuclease_put_TT1808"/>
</dbReference>
<dbReference type="CDD" id="cd06260">
    <property type="entry name" value="DUF820-like"/>
    <property type="match status" value="1"/>
</dbReference>
<sequence length="53" mass="6126">MTSSPSTATHDRDRKRRAYEQAGVREYWIADPYARTVEILALENGKYRLLGVL</sequence>
<evidence type="ECO:0000259" key="1">
    <source>
        <dbReference type="Pfam" id="PF05685"/>
    </source>
</evidence>
<dbReference type="AlphaFoldDB" id="A0A6J4HXC6"/>
<dbReference type="Gene3D" id="3.90.1570.10">
    <property type="entry name" value="tt1808, chain A"/>
    <property type="match status" value="1"/>
</dbReference>
<name>A0A6J4HXC6_9CHLR</name>
<dbReference type="SUPFAM" id="SSF52980">
    <property type="entry name" value="Restriction endonuclease-like"/>
    <property type="match status" value="1"/>
</dbReference>
<gene>
    <name evidence="2" type="ORF">AVDCRST_MAG26-1175</name>
</gene>
<feature type="domain" description="Putative restriction endonuclease" evidence="1">
    <location>
        <begin position="4"/>
        <end position="52"/>
    </location>
</feature>